<dbReference type="InterPro" id="IPR013784">
    <property type="entry name" value="Carb-bd-like_fold"/>
</dbReference>
<organism evidence="4 5">
    <name type="scientific">Corticicoccus populi</name>
    <dbReference type="NCBI Taxonomy" id="1812821"/>
    <lineage>
        <taxon>Bacteria</taxon>
        <taxon>Bacillati</taxon>
        <taxon>Bacillota</taxon>
        <taxon>Bacilli</taxon>
        <taxon>Bacillales</taxon>
        <taxon>Staphylococcaceae</taxon>
        <taxon>Corticicoccus</taxon>
    </lineage>
</organism>
<dbReference type="EMBL" id="JBHUOQ010000004">
    <property type="protein sequence ID" value="MFD2831287.1"/>
    <property type="molecule type" value="Genomic_DNA"/>
</dbReference>
<feature type="chain" id="PRO_5046794462" evidence="3">
    <location>
        <begin position="23"/>
        <end position="295"/>
    </location>
</feature>
<dbReference type="SUPFAM" id="SSF49452">
    <property type="entry name" value="Starch-binding domain-like"/>
    <property type="match status" value="1"/>
</dbReference>
<gene>
    <name evidence="4" type="ORF">ACFSX4_12500</name>
</gene>
<feature type="signal peptide" evidence="3">
    <location>
        <begin position="1"/>
        <end position="22"/>
    </location>
</feature>
<evidence type="ECO:0000256" key="1">
    <source>
        <dbReference type="SAM" id="MobiDB-lite"/>
    </source>
</evidence>
<protein>
    <submittedName>
        <fullName evidence="4">Carboxypeptidase-like regulatory domain-containing protein</fullName>
    </submittedName>
</protein>
<dbReference type="Proteomes" id="UP001597519">
    <property type="component" value="Unassembled WGS sequence"/>
</dbReference>
<feature type="transmembrane region" description="Helical" evidence="2">
    <location>
        <begin position="271"/>
        <end position="290"/>
    </location>
</feature>
<sequence length="295" mass="32962">MFKKASALLLISVFSLSSVSYADTFEDNSFNEDQNNTYNEPSEDFNGTDQNQDNSYNENQYNNDEFNNYNDGFNEYNDNGYNDGYSDDSYNNDYYDGNEYSDEYTEEPAFEEEVVEPEPEIIPEPEPEITEPVEVYEEPEEPEEPVEIQINQLETESVKVTGRVVDEENNPVVGVKLSLTGETALEAVTDDAGEFIFEEVDSGDYELTVLEAEGYAVDEAAESFSVGNRNKSGVILTLSEEETEIALPPSEVDAGEEVSGETAGHLSPMDWTLIGIGIIFSITGLTVFILKRIRS</sequence>
<keyword evidence="2" id="KW-0472">Membrane</keyword>
<accession>A0ABW5WZ22</accession>
<keyword evidence="5" id="KW-1185">Reference proteome</keyword>
<evidence type="ECO:0000313" key="5">
    <source>
        <dbReference type="Proteomes" id="UP001597519"/>
    </source>
</evidence>
<name>A0ABW5WZ22_9STAP</name>
<keyword evidence="2" id="KW-1133">Transmembrane helix</keyword>
<keyword evidence="2" id="KW-0812">Transmembrane</keyword>
<proteinExistence type="predicted"/>
<keyword evidence="3" id="KW-0732">Signal</keyword>
<dbReference type="Gene3D" id="2.60.40.1120">
    <property type="entry name" value="Carboxypeptidase-like, regulatory domain"/>
    <property type="match status" value="1"/>
</dbReference>
<dbReference type="Pfam" id="PF13620">
    <property type="entry name" value="CarboxypepD_reg"/>
    <property type="match status" value="1"/>
</dbReference>
<comment type="caution">
    <text evidence="4">The sequence shown here is derived from an EMBL/GenBank/DDBJ whole genome shotgun (WGS) entry which is preliminary data.</text>
</comment>
<reference evidence="5" key="1">
    <citation type="journal article" date="2019" name="Int. J. Syst. Evol. Microbiol.">
        <title>The Global Catalogue of Microorganisms (GCM) 10K type strain sequencing project: providing services to taxonomists for standard genome sequencing and annotation.</title>
        <authorList>
            <consortium name="The Broad Institute Genomics Platform"/>
            <consortium name="The Broad Institute Genome Sequencing Center for Infectious Disease"/>
            <person name="Wu L."/>
            <person name="Ma J."/>
        </authorList>
    </citation>
    <scope>NUCLEOTIDE SEQUENCE [LARGE SCALE GENOMIC DNA]</scope>
    <source>
        <strain evidence="5">KCTC 33575</strain>
    </source>
</reference>
<evidence type="ECO:0000313" key="4">
    <source>
        <dbReference type="EMBL" id="MFD2831287.1"/>
    </source>
</evidence>
<evidence type="ECO:0000256" key="2">
    <source>
        <dbReference type="SAM" id="Phobius"/>
    </source>
</evidence>
<evidence type="ECO:0000256" key="3">
    <source>
        <dbReference type="SAM" id="SignalP"/>
    </source>
</evidence>
<dbReference type="RefSeq" id="WP_377775349.1">
    <property type="nucleotide sequence ID" value="NZ_JBHUOQ010000004.1"/>
</dbReference>
<feature type="region of interest" description="Disordered" evidence="1">
    <location>
        <begin position="28"/>
        <end position="61"/>
    </location>
</feature>
<feature type="compositionally biased region" description="Polar residues" evidence="1">
    <location>
        <begin position="31"/>
        <end position="55"/>
    </location>
</feature>